<keyword evidence="1" id="KW-1133">Transmembrane helix</keyword>
<evidence type="ECO:0000313" key="5">
    <source>
        <dbReference type="Proteomes" id="UP000316726"/>
    </source>
</evidence>
<dbReference type="EMBL" id="CP031036">
    <property type="protein sequence ID" value="QDZ19665.1"/>
    <property type="molecule type" value="Genomic_DNA"/>
</dbReference>
<keyword evidence="1" id="KW-0472">Membrane</keyword>
<dbReference type="InterPro" id="IPR036872">
    <property type="entry name" value="CH_dom_sf"/>
</dbReference>
<dbReference type="PROSITE" id="PS50021">
    <property type="entry name" value="CH"/>
    <property type="match status" value="1"/>
</dbReference>
<feature type="domain" description="Calponin-homology (CH)" evidence="2">
    <location>
        <begin position="16"/>
        <end position="129"/>
    </location>
</feature>
<dbReference type="Gene3D" id="1.10.418.10">
    <property type="entry name" value="Calponin-like domain"/>
    <property type="match status" value="1"/>
</dbReference>
<keyword evidence="1" id="KW-0812">Transmembrane</keyword>
<dbReference type="InterPro" id="IPR018392">
    <property type="entry name" value="LysM"/>
</dbReference>
<dbReference type="CDD" id="cd00118">
    <property type="entry name" value="LysM"/>
    <property type="match status" value="1"/>
</dbReference>
<dbReference type="AlphaFoldDB" id="A0A5B8MJ21"/>
<dbReference type="GO" id="GO:0051764">
    <property type="term" value="P:actin crosslink formation"/>
    <property type="evidence" value="ECO:0007669"/>
    <property type="project" value="TreeGrafter"/>
</dbReference>
<protein>
    <recommendedName>
        <fullName evidence="6">LysM domain-containing protein</fullName>
    </recommendedName>
</protein>
<dbReference type="GO" id="GO:0051015">
    <property type="term" value="F:actin filament binding"/>
    <property type="evidence" value="ECO:0007669"/>
    <property type="project" value="TreeGrafter"/>
</dbReference>
<organism evidence="4 5">
    <name type="scientific">Chloropicon primus</name>
    <dbReference type="NCBI Taxonomy" id="1764295"/>
    <lineage>
        <taxon>Eukaryota</taxon>
        <taxon>Viridiplantae</taxon>
        <taxon>Chlorophyta</taxon>
        <taxon>Chloropicophyceae</taxon>
        <taxon>Chloropicales</taxon>
        <taxon>Chloropicaceae</taxon>
        <taxon>Chloropicon</taxon>
    </lineage>
</organism>
<gene>
    <name evidence="4" type="ORF">A3770_03p21830</name>
</gene>
<dbReference type="SUPFAM" id="SSF54106">
    <property type="entry name" value="LysM domain"/>
    <property type="match status" value="1"/>
</dbReference>
<dbReference type="SMART" id="SM00257">
    <property type="entry name" value="LysM"/>
    <property type="match status" value="1"/>
</dbReference>
<dbReference type="PANTHER" id="PTHR46756:SF18">
    <property type="entry name" value="GAS2-LIKE PROTEIN PICKLED EGGS"/>
    <property type="match status" value="1"/>
</dbReference>
<keyword evidence="5" id="KW-1185">Reference proteome</keyword>
<evidence type="ECO:0000256" key="1">
    <source>
        <dbReference type="SAM" id="Phobius"/>
    </source>
</evidence>
<dbReference type="Proteomes" id="UP000316726">
    <property type="component" value="Chromosome 3"/>
</dbReference>
<evidence type="ECO:0000259" key="2">
    <source>
        <dbReference type="PROSITE" id="PS50021"/>
    </source>
</evidence>
<proteinExistence type="predicted"/>
<dbReference type="PANTHER" id="PTHR46756">
    <property type="entry name" value="TRANSGELIN"/>
    <property type="match status" value="1"/>
</dbReference>
<evidence type="ECO:0008006" key="6">
    <source>
        <dbReference type="Google" id="ProtNLM"/>
    </source>
</evidence>
<evidence type="ECO:0000313" key="4">
    <source>
        <dbReference type="EMBL" id="QDZ19665.1"/>
    </source>
</evidence>
<dbReference type="GO" id="GO:0008093">
    <property type="term" value="F:cytoskeletal anchor activity"/>
    <property type="evidence" value="ECO:0007669"/>
    <property type="project" value="TreeGrafter"/>
</dbReference>
<dbReference type="InterPro" id="IPR036779">
    <property type="entry name" value="LysM_dom_sf"/>
</dbReference>
<dbReference type="Gene3D" id="3.10.350.10">
    <property type="entry name" value="LysM domain"/>
    <property type="match status" value="1"/>
</dbReference>
<reference evidence="4 5" key="1">
    <citation type="submission" date="2018-07" db="EMBL/GenBank/DDBJ databases">
        <title>The complete nuclear genome of the prasinophyte Chloropicon primus (CCMP1205).</title>
        <authorList>
            <person name="Pombert J.-F."/>
            <person name="Otis C."/>
            <person name="Turmel M."/>
            <person name="Lemieux C."/>
        </authorList>
    </citation>
    <scope>NUCLEOTIDE SEQUENCE [LARGE SCALE GENOMIC DNA]</scope>
    <source>
        <strain evidence="4 5">CCMP1205</strain>
    </source>
</reference>
<dbReference type="Pfam" id="PF01476">
    <property type="entry name" value="LysM"/>
    <property type="match status" value="1"/>
</dbReference>
<feature type="transmembrane region" description="Helical" evidence="1">
    <location>
        <begin position="187"/>
        <end position="206"/>
    </location>
</feature>
<feature type="domain" description="LysM" evidence="3">
    <location>
        <begin position="210"/>
        <end position="255"/>
    </location>
</feature>
<dbReference type="GO" id="GO:0005884">
    <property type="term" value="C:actin filament"/>
    <property type="evidence" value="ECO:0007669"/>
    <property type="project" value="TreeGrafter"/>
</dbReference>
<dbReference type="CDD" id="cd00014">
    <property type="entry name" value="CH_SF"/>
    <property type="match status" value="1"/>
</dbReference>
<name>A0A5B8MJ21_9CHLO</name>
<dbReference type="SUPFAM" id="SSF47576">
    <property type="entry name" value="Calponin-homology domain, CH-domain"/>
    <property type="match status" value="1"/>
</dbReference>
<evidence type="ECO:0000259" key="3">
    <source>
        <dbReference type="PROSITE" id="PS51782"/>
    </source>
</evidence>
<accession>A0A5B8MJ21</accession>
<dbReference type="PROSITE" id="PS51782">
    <property type="entry name" value="LYSM"/>
    <property type="match status" value="1"/>
</dbReference>
<sequence length="255" mass="27489">MATTPSPLKAKQAEEKYLADRALRWLEGVTNQRLSSLGLSLAGLLRNGKLLRTVAMVLEGGVPGRAFTKADLTDERKGFQAVLDVDYFLNICRSLDLQDHQLFSASDVTNGKEILPVCRTVRALSLSCQEKGIEAPVFETDKEKGEARRRGMTREATSGKVSALGTKLGLEEANGGGEASLRKCGPVVALLGLAAVAAAAVAFRVFGPPRTYIVKKGDTLSKVARETRGATLKSLVKKNNIKNPDVILTQQKIRL</sequence>
<dbReference type="OrthoDB" id="15627at2759"/>
<dbReference type="InterPro" id="IPR001715">
    <property type="entry name" value="CH_dom"/>
</dbReference>